<dbReference type="InterPro" id="IPR001789">
    <property type="entry name" value="Sig_transdc_resp-reg_receiver"/>
</dbReference>
<organism evidence="5 6">
    <name type="scientific">Persicobacter psychrovividus</name>
    <dbReference type="NCBI Taxonomy" id="387638"/>
    <lineage>
        <taxon>Bacteria</taxon>
        <taxon>Pseudomonadati</taxon>
        <taxon>Bacteroidota</taxon>
        <taxon>Cytophagia</taxon>
        <taxon>Cytophagales</taxon>
        <taxon>Persicobacteraceae</taxon>
        <taxon>Persicobacter</taxon>
    </lineage>
</organism>
<keyword evidence="2" id="KW-0597">Phosphoprotein</keyword>
<dbReference type="PANTHER" id="PTHR48111:SF69">
    <property type="entry name" value="RESPONSE REGULATOR RECEIVER"/>
    <property type="match status" value="1"/>
</dbReference>
<dbReference type="SMART" id="SM00448">
    <property type="entry name" value="REC"/>
    <property type="match status" value="1"/>
</dbReference>
<evidence type="ECO:0000313" key="5">
    <source>
        <dbReference type="EMBL" id="BDC98537.1"/>
    </source>
</evidence>
<evidence type="ECO:0000256" key="2">
    <source>
        <dbReference type="PROSITE-ProRule" id="PRU00169"/>
    </source>
</evidence>
<reference evidence="5 6" key="1">
    <citation type="submission" date="2021-12" db="EMBL/GenBank/DDBJ databases">
        <title>Genome sequencing of bacteria with rrn-lacking chromosome and rrn-plasmid.</title>
        <authorList>
            <person name="Anda M."/>
            <person name="Iwasaki W."/>
        </authorList>
    </citation>
    <scope>NUCLEOTIDE SEQUENCE [LARGE SCALE GENOMIC DNA]</scope>
    <source>
        <strain evidence="5 6">NBRC 101262</strain>
    </source>
</reference>
<evidence type="ECO:0000256" key="3">
    <source>
        <dbReference type="SAM" id="Coils"/>
    </source>
</evidence>
<dbReference type="Proteomes" id="UP001354989">
    <property type="component" value="Chromosome"/>
</dbReference>
<keyword evidence="1 5" id="KW-0238">DNA-binding</keyword>
<protein>
    <submittedName>
        <fullName evidence="5">DNA-binding response regulator</fullName>
    </submittedName>
</protein>
<feature type="domain" description="Response regulatory" evidence="4">
    <location>
        <begin position="2"/>
        <end position="115"/>
    </location>
</feature>
<gene>
    <name evidence="5" type="ORF">PEPS_08180</name>
</gene>
<dbReference type="PROSITE" id="PS50110">
    <property type="entry name" value="RESPONSE_REGULATORY"/>
    <property type="match status" value="1"/>
</dbReference>
<evidence type="ECO:0000259" key="4">
    <source>
        <dbReference type="PROSITE" id="PS50110"/>
    </source>
</evidence>
<dbReference type="Gene3D" id="3.40.50.2300">
    <property type="match status" value="1"/>
</dbReference>
<sequence length="251" mass="28799">MNIIIIEDEALIAEELQEQINNYDESIKVLAVLKSVEEARSYLQKHPQPDLFFSDIQLPDGLSFEIFKTVETSCPVIFCTAYDDYALEAFKANGVDYILKPFDEEDIFQTLDKYQQLTSNGHTTLYQKQQQAIEQVLTPTQMSHFLIEKGDQIIPVKVDDVVLVHYQEGVSFLYTDKGTRYPYPRALDGIMERLGGEFYRLNRQAIIQRKGISKVSKYFGRKLLVQPTVECSEQLLVSKAGASAFLEWLAY</sequence>
<dbReference type="InterPro" id="IPR011006">
    <property type="entry name" value="CheY-like_superfamily"/>
</dbReference>
<name>A0ABM7VC88_9BACT</name>
<feature type="modified residue" description="4-aspartylphosphate" evidence="2">
    <location>
        <position position="55"/>
    </location>
</feature>
<dbReference type="EMBL" id="AP025292">
    <property type="protein sequence ID" value="BDC98537.1"/>
    <property type="molecule type" value="Genomic_DNA"/>
</dbReference>
<evidence type="ECO:0000256" key="1">
    <source>
        <dbReference type="ARBA" id="ARBA00023125"/>
    </source>
</evidence>
<dbReference type="SUPFAM" id="SSF52172">
    <property type="entry name" value="CheY-like"/>
    <property type="match status" value="1"/>
</dbReference>
<feature type="coiled-coil region" evidence="3">
    <location>
        <begin position="6"/>
        <end position="33"/>
    </location>
</feature>
<evidence type="ECO:0000313" key="6">
    <source>
        <dbReference type="Proteomes" id="UP001354989"/>
    </source>
</evidence>
<dbReference type="Gene3D" id="2.40.50.1020">
    <property type="entry name" value="LytTr DNA-binding domain"/>
    <property type="match status" value="1"/>
</dbReference>
<dbReference type="Pfam" id="PF04397">
    <property type="entry name" value="LytTR"/>
    <property type="match status" value="1"/>
</dbReference>
<keyword evidence="6" id="KW-1185">Reference proteome</keyword>
<proteinExistence type="predicted"/>
<dbReference type="SMART" id="SM00850">
    <property type="entry name" value="LytTR"/>
    <property type="match status" value="1"/>
</dbReference>
<dbReference type="InterPro" id="IPR007492">
    <property type="entry name" value="LytTR_DNA-bd_dom"/>
</dbReference>
<dbReference type="PANTHER" id="PTHR48111">
    <property type="entry name" value="REGULATOR OF RPOS"/>
    <property type="match status" value="1"/>
</dbReference>
<accession>A0ABM7VC88</accession>
<dbReference type="Pfam" id="PF00072">
    <property type="entry name" value="Response_reg"/>
    <property type="match status" value="1"/>
</dbReference>
<keyword evidence="3" id="KW-0175">Coiled coil</keyword>
<dbReference type="RefSeq" id="WP_338397726.1">
    <property type="nucleotide sequence ID" value="NZ_AP025292.1"/>
</dbReference>
<dbReference type="GO" id="GO:0003677">
    <property type="term" value="F:DNA binding"/>
    <property type="evidence" value="ECO:0007669"/>
    <property type="project" value="UniProtKB-KW"/>
</dbReference>
<dbReference type="InterPro" id="IPR039420">
    <property type="entry name" value="WalR-like"/>
</dbReference>